<feature type="domain" description="Heterokaryon incompatibility" evidence="2">
    <location>
        <begin position="268"/>
        <end position="366"/>
    </location>
</feature>
<protein>
    <submittedName>
        <fullName evidence="3">HET-domain-containing protein</fullName>
    </submittedName>
</protein>
<dbReference type="Proteomes" id="UP000800038">
    <property type="component" value="Unassembled WGS sequence"/>
</dbReference>
<dbReference type="InterPro" id="IPR010730">
    <property type="entry name" value="HET"/>
</dbReference>
<evidence type="ECO:0000256" key="1">
    <source>
        <dbReference type="SAM" id="MobiDB-lite"/>
    </source>
</evidence>
<evidence type="ECO:0000313" key="4">
    <source>
        <dbReference type="Proteomes" id="UP000800038"/>
    </source>
</evidence>
<dbReference type="PANTHER" id="PTHR33112">
    <property type="entry name" value="DOMAIN PROTEIN, PUTATIVE-RELATED"/>
    <property type="match status" value="1"/>
</dbReference>
<reference evidence="3" key="1">
    <citation type="journal article" date="2020" name="Stud. Mycol.">
        <title>101 Dothideomycetes genomes: a test case for predicting lifestyles and emergence of pathogens.</title>
        <authorList>
            <person name="Haridas S."/>
            <person name="Albert R."/>
            <person name="Binder M."/>
            <person name="Bloem J."/>
            <person name="Labutti K."/>
            <person name="Salamov A."/>
            <person name="Andreopoulos B."/>
            <person name="Baker S."/>
            <person name="Barry K."/>
            <person name="Bills G."/>
            <person name="Bluhm B."/>
            <person name="Cannon C."/>
            <person name="Castanera R."/>
            <person name="Culley D."/>
            <person name="Daum C."/>
            <person name="Ezra D."/>
            <person name="Gonzalez J."/>
            <person name="Henrissat B."/>
            <person name="Kuo A."/>
            <person name="Liang C."/>
            <person name="Lipzen A."/>
            <person name="Lutzoni F."/>
            <person name="Magnuson J."/>
            <person name="Mondo S."/>
            <person name="Nolan M."/>
            <person name="Ohm R."/>
            <person name="Pangilinan J."/>
            <person name="Park H.-J."/>
            <person name="Ramirez L."/>
            <person name="Alfaro M."/>
            <person name="Sun H."/>
            <person name="Tritt A."/>
            <person name="Yoshinaga Y."/>
            <person name="Zwiers L.-H."/>
            <person name="Turgeon B."/>
            <person name="Goodwin S."/>
            <person name="Spatafora J."/>
            <person name="Crous P."/>
            <person name="Grigoriev I."/>
        </authorList>
    </citation>
    <scope>NUCLEOTIDE SEQUENCE</scope>
    <source>
        <strain evidence="3">CBS 161.51</strain>
    </source>
</reference>
<evidence type="ECO:0000259" key="2">
    <source>
        <dbReference type="Pfam" id="PF06985"/>
    </source>
</evidence>
<organism evidence="3 4">
    <name type="scientific">Clathrospora elynae</name>
    <dbReference type="NCBI Taxonomy" id="706981"/>
    <lineage>
        <taxon>Eukaryota</taxon>
        <taxon>Fungi</taxon>
        <taxon>Dikarya</taxon>
        <taxon>Ascomycota</taxon>
        <taxon>Pezizomycotina</taxon>
        <taxon>Dothideomycetes</taxon>
        <taxon>Pleosporomycetidae</taxon>
        <taxon>Pleosporales</taxon>
        <taxon>Diademaceae</taxon>
        <taxon>Clathrospora</taxon>
    </lineage>
</organism>
<dbReference type="AlphaFoldDB" id="A0A6A5S3Q7"/>
<proteinExistence type="predicted"/>
<dbReference type="OrthoDB" id="5428863at2759"/>
<dbReference type="PANTHER" id="PTHR33112:SF1">
    <property type="entry name" value="HETEROKARYON INCOMPATIBILITY DOMAIN-CONTAINING PROTEIN"/>
    <property type="match status" value="1"/>
</dbReference>
<gene>
    <name evidence="3" type="ORF">EJ02DRAFT_135683</name>
</gene>
<sequence>MSSSEVPHSFTFRCPPPWDAPSDQAGSNTLCAECARLDLEQAFANAFELYEGARRGAIHRPLETCRKGNGPVYLRDFYFVTALDNRLSRPKNCKLCNFLTRMTTKPWKGTYKLMAFCGSESYLFEPRKKDARSSDMRRPWEAIRHATVEAHDLARSLEHNIFMAVVPEVPGVPKVGVPVRWFEIDLPRIGSIYRLTAPEGDVHRLVMAREIHSKVNFGLMRAWLNRCRCHHRGCARRKPAGATLRGFRVIDCRKTPPEIVERPWSERYVALSYVWGPPAGDWPQTIVDAIEVTKGLGERYLWVDRTCIDQFNLEEKMSLIAKMDAVYEGAEFTIVCAAGDARTGLPGVSTTPRKSQPLVELAQRSEKSKGKSVARFAPGSTGEIMGITEEEYDADGLGEDGWLDNQRSGLRGKMSFDFGPLLEDVKLKEQYGIPSNHLAWYREMAEDFGYDSVEPYLEKQKELARRMGFPLREMVPHIKRKIAESEGWEVDPTDLDTMPIGRKPMTHSSKPKRPLPPNKTTGALTLVSTMQDPRTAIKDSRWATRGWTYQESVLSNRRLVFTEEQVYWECRCMALCETVDLALNHVHEPSGFRMSDYMLSGIFDYDLHQTDELQYGFHPARREDVGDQVATLDSHIKAYTSRSLTNGEDSLKAFMGVAASYTTDAGLYLLLGLPVWAGAFANDEPGLQHTFALSLTSWTHVADPIESNSQLHVADSPRRSQFPSWTWAGWQGTAEFCNEKQSLTHRMHDTNALVVTMTTLPKLRDMSDMKNSEPGHFEPAAADPWHSDFFKVMNHKAWVISMIWSAEMNVHTPDGAHEARLTGWTPVHTIGDPSLTWLLTIKKPLVLRHMQLTRSAVADEWRRLQGRIVSVHLSIPITEAQLVADHASRHLVSVLVFASMIPDVYNGIARFLVLRRAEEGCWERIGRVNMWITERDMNTFRTQEAMVRALPVTPFAGDIVIN</sequence>
<accession>A0A6A5S3Q7</accession>
<dbReference type="Pfam" id="PF06985">
    <property type="entry name" value="HET"/>
    <property type="match status" value="1"/>
</dbReference>
<keyword evidence="4" id="KW-1185">Reference proteome</keyword>
<name>A0A6A5S3Q7_9PLEO</name>
<dbReference type="EMBL" id="ML976292">
    <property type="protein sequence ID" value="KAF1935265.1"/>
    <property type="molecule type" value="Genomic_DNA"/>
</dbReference>
<evidence type="ECO:0000313" key="3">
    <source>
        <dbReference type="EMBL" id="KAF1935265.1"/>
    </source>
</evidence>
<feature type="region of interest" description="Disordered" evidence="1">
    <location>
        <begin position="492"/>
        <end position="522"/>
    </location>
</feature>